<dbReference type="VEuPathDB" id="FungiDB:PSHT_14942"/>
<comment type="caution">
    <text evidence="1">The sequence shown here is derived from an EMBL/GenBank/DDBJ whole genome shotgun (WGS) entry which is preliminary data.</text>
</comment>
<reference evidence="2" key="3">
    <citation type="journal article" date="2018" name="Mol. Plant Microbe Interact.">
        <title>Genome sequence resources for the wheat stripe rust pathogen (Puccinia striiformis f. sp. tritici) and the barley stripe rust pathogen (Puccinia striiformis f. sp. hordei).</title>
        <authorList>
            <person name="Xia C."/>
            <person name="Wang M."/>
            <person name="Yin C."/>
            <person name="Cornejo O.E."/>
            <person name="Hulbert S.H."/>
            <person name="Chen X."/>
        </authorList>
    </citation>
    <scope>NUCLEOTIDE SEQUENCE [LARGE SCALE GENOMIC DNA]</scope>
    <source>
        <strain evidence="2">93TX-2</strain>
    </source>
</reference>
<keyword evidence="2" id="KW-1185">Reference proteome</keyword>
<protein>
    <submittedName>
        <fullName evidence="1">Uncharacterized protein</fullName>
    </submittedName>
</protein>
<dbReference type="EMBL" id="PKSM01000356">
    <property type="protein sequence ID" value="POV96808.1"/>
    <property type="molecule type" value="Genomic_DNA"/>
</dbReference>
<dbReference type="Proteomes" id="UP000238274">
    <property type="component" value="Unassembled WGS sequence"/>
</dbReference>
<gene>
    <name evidence="1" type="ORF">PSHT_14942</name>
</gene>
<proteinExistence type="predicted"/>
<reference evidence="1 2" key="1">
    <citation type="submission" date="2017-12" db="EMBL/GenBank/DDBJ databases">
        <title>Gene loss provides genomic basis for host adaptation in cereal stripe rust fungi.</title>
        <authorList>
            <person name="Xia C."/>
        </authorList>
    </citation>
    <scope>NUCLEOTIDE SEQUENCE [LARGE SCALE GENOMIC DNA]</scope>
    <source>
        <strain evidence="1 2">93TX-2</strain>
    </source>
</reference>
<reference evidence="2" key="2">
    <citation type="journal article" date="2018" name="BMC Genomics">
        <title>Genomic insights into host adaptation between the wheat stripe rust pathogen (Puccinia striiformis f. sp. tritici) and the barley stripe rust pathogen (Puccinia striiformis f. sp. hordei).</title>
        <authorList>
            <person name="Xia C."/>
            <person name="Wang M."/>
            <person name="Yin C."/>
            <person name="Cornejo O.E."/>
            <person name="Hulbert S.H."/>
            <person name="Chen X."/>
        </authorList>
    </citation>
    <scope>NUCLEOTIDE SEQUENCE [LARGE SCALE GENOMIC DNA]</scope>
    <source>
        <strain evidence="2">93TX-2</strain>
    </source>
</reference>
<name>A0A2S4UHM3_9BASI</name>
<evidence type="ECO:0000313" key="1">
    <source>
        <dbReference type="EMBL" id="POV96808.1"/>
    </source>
</evidence>
<sequence length="38" mass="4175">MTSEVQNEASLNTHTPAAYERGCGRRQVSLVWLDGILA</sequence>
<evidence type="ECO:0000313" key="2">
    <source>
        <dbReference type="Proteomes" id="UP000238274"/>
    </source>
</evidence>
<organism evidence="1 2">
    <name type="scientific">Puccinia striiformis</name>
    <dbReference type="NCBI Taxonomy" id="27350"/>
    <lineage>
        <taxon>Eukaryota</taxon>
        <taxon>Fungi</taxon>
        <taxon>Dikarya</taxon>
        <taxon>Basidiomycota</taxon>
        <taxon>Pucciniomycotina</taxon>
        <taxon>Pucciniomycetes</taxon>
        <taxon>Pucciniales</taxon>
        <taxon>Pucciniaceae</taxon>
        <taxon>Puccinia</taxon>
    </lineage>
</organism>
<dbReference type="AlphaFoldDB" id="A0A2S4UHM3"/>
<accession>A0A2S4UHM3</accession>